<organism evidence="2 3">
    <name type="scientific">Oryza sativa subsp. indica</name>
    <name type="common">Rice</name>
    <dbReference type="NCBI Taxonomy" id="39946"/>
    <lineage>
        <taxon>Eukaryota</taxon>
        <taxon>Viridiplantae</taxon>
        <taxon>Streptophyta</taxon>
        <taxon>Embryophyta</taxon>
        <taxon>Tracheophyta</taxon>
        <taxon>Spermatophyta</taxon>
        <taxon>Magnoliopsida</taxon>
        <taxon>Liliopsida</taxon>
        <taxon>Poales</taxon>
        <taxon>Poaceae</taxon>
        <taxon>BOP clade</taxon>
        <taxon>Oryzoideae</taxon>
        <taxon>Oryzeae</taxon>
        <taxon>Oryzinae</taxon>
        <taxon>Oryza</taxon>
        <taxon>Oryza sativa</taxon>
    </lineage>
</organism>
<dbReference type="STRING" id="39946.A2XMI5"/>
<keyword evidence="3" id="KW-1185">Reference proteome</keyword>
<reference evidence="2 3" key="1">
    <citation type="journal article" date="2005" name="PLoS Biol.">
        <title>The genomes of Oryza sativa: a history of duplications.</title>
        <authorList>
            <person name="Yu J."/>
            <person name="Wang J."/>
            <person name="Lin W."/>
            <person name="Li S."/>
            <person name="Li H."/>
            <person name="Zhou J."/>
            <person name="Ni P."/>
            <person name="Dong W."/>
            <person name="Hu S."/>
            <person name="Zeng C."/>
            <person name="Zhang J."/>
            <person name="Zhang Y."/>
            <person name="Li R."/>
            <person name="Xu Z."/>
            <person name="Li S."/>
            <person name="Li X."/>
            <person name="Zheng H."/>
            <person name="Cong L."/>
            <person name="Lin L."/>
            <person name="Yin J."/>
            <person name="Geng J."/>
            <person name="Li G."/>
            <person name="Shi J."/>
            <person name="Liu J."/>
            <person name="Lv H."/>
            <person name="Li J."/>
            <person name="Wang J."/>
            <person name="Deng Y."/>
            <person name="Ran L."/>
            <person name="Shi X."/>
            <person name="Wang X."/>
            <person name="Wu Q."/>
            <person name="Li C."/>
            <person name="Ren X."/>
            <person name="Wang J."/>
            <person name="Wang X."/>
            <person name="Li D."/>
            <person name="Liu D."/>
            <person name="Zhang X."/>
            <person name="Ji Z."/>
            <person name="Zhao W."/>
            <person name="Sun Y."/>
            <person name="Zhang Z."/>
            <person name="Bao J."/>
            <person name="Han Y."/>
            <person name="Dong L."/>
            <person name="Ji J."/>
            <person name="Chen P."/>
            <person name="Wu S."/>
            <person name="Liu J."/>
            <person name="Xiao Y."/>
            <person name="Bu D."/>
            <person name="Tan J."/>
            <person name="Yang L."/>
            <person name="Ye C."/>
            <person name="Zhang J."/>
            <person name="Xu J."/>
            <person name="Zhou Y."/>
            <person name="Yu Y."/>
            <person name="Zhang B."/>
            <person name="Zhuang S."/>
            <person name="Wei H."/>
            <person name="Liu B."/>
            <person name="Lei M."/>
            <person name="Yu H."/>
            <person name="Li Y."/>
            <person name="Xu H."/>
            <person name="Wei S."/>
            <person name="He X."/>
            <person name="Fang L."/>
            <person name="Zhang Z."/>
            <person name="Zhang Y."/>
            <person name="Huang X."/>
            <person name="Su Z."/>
            <person name="Tong W."/>
            <person name="Li J."/>
            <person name="Tong Z."/>
            <person name="Li S."/>
            <person name="Ye J."/>
            <person name="Wang L."/>
            <person name="Fang L."/>
            <person name="Lei T."/>
            <person name="Chen C."/>
            <person name="Chen H."/>
            <person name="Xu Z."/>
            <person name="Li H."/>
            <person name="Huang H."/>
            <person name="Zhang F."/>
            <person name="Xu H."/>
            <person name="Li N."/>
            <person name="Zhao C."/>
            <person name="Li S."/>
            <person name="Dong L."/>
            <person name="Huang Y."/>
            <person name="Li L."/>
            <person name="Xi Y."/>
            <person name="Qi Q."/>
            <person name="Li W."/>
            <person name="Zhang B."/>
            <person name="Hu W."/>
            <person name="Zhang Y."/>
            <person name="Tian X."/>
            <person name="Jiao Y."/>
            <person name="Liang X."/>
            <person name="Jin J."/>
            <person name="Gao L."/>
            <person name="Zheng W."/>
            <person name="Hao B."/>
            <person name="Liu S."/>
            <person name="Wang W."/>
            <person name="Yuan L."/>
            <person name="Cao M."/>
            <person name="McDermott J."/>
            <person name="Samudrala R."/>
            <person name="Wang J."/>
            <person name="Wong G.K."/>
            <person name="Yang H."/>
        </authorList>
    </citation>
    <scope>NUCLEOTIDE SEQUENCE [LARGE SCALE GENOMIC DNA]</scope>
    <source>
        <strain evidence="3">cv. 93-11</strain>
    </source>
</reference>
<feature type="domain" description="KIB1-4 beta-propeller" evidence="1">
    <location>
        <begin position="162"/>
        <end position="422"/>
    </location>
</feature>
<dbReference type="HOGENOM" id="CLU_032864_1_1_1"/>
<dbReference type="OMA" id="CAIFAHY"/>
<accession>A2XMI5</accession>
<proteinExistence type="predicted"/>
<dbReference type="EMBL" id="CM000128">
    <property type="protein sequence ID" value="EAY92045.1"/>
    <property type="molecule type" value="Genomic_DNA"/>
</dbReference>
<evidence type="ECO:0000313" key="3">
    <source>
        <dbReference type="Proteomes" id="UP000007015"/>
    </source>
</evidence>
<dbReference type="InterPro" id="IPR005174">
    <property type="entry name" value="KIB1-4_b-propeller"/>
</dbReference>
<sequence length="454" mass="49547">MDTSSSGVRLPCLALEHAGGGSDKPVLFSISERKVIDGGGDIPGLTNANAWATPQGWILVRDAAAAAAATFLQNPRDSYDTIPLPHLPQDDLPPRRCTCLLSGKPAGGDGGCVVLLVHPFSTVFWHCRVGGDGDGEWAKHDTCPKKTLALLVPSPPKDKPALFSISEKKAINGGDIPGLTNTNSWVTSQGWILVRDTASATTFLQNPRDFDDKIQLPHLPQDVHISSTCLLSCKPTMPGCVVLLVEPVGTIIWYCHIGDDEKWVEHEYDIGTQVLDPPLDGKDHEKVPICWIAACQGKFYFGGFESIGVLEFSPSPTFSSIAIIDPIIGGLGVMGMASLYMVESLDELYMVCQMYDSDMKTIYDVTVYRMDFLKQQWCIAEDIGGRAFLVASCYFGASRSADECGLEKDCVYSTFARDKYFEVCKVEDGETEEYDLIEAPDSQGGMWILPVEKK</sequence>
<dbReference type="Pfam" id="PF03478">
    <property type="entry name" value="Beta-prop_KIB1-4"/>
    <property type="match status" value="1"/>
</dbReference>
<dbReference type="AlphaFoldDB" id="A2XMI5"/>
<dbReference type="PANTHER" id="PTHR33127">
    <property type="entry name" value="TRANSMEMBRANE PROTEIN"/>
    <property type="match status" value="1"/>
</dbReference>
<evidence type="ECO:0000313" key="2">
    <source>
        <dbReference type="EMBL" id="EAY92045.1"/>
    </source>
</evidence>
<evidence type="ECO:0000259" key="1">
    <source>
        <dbReference type="Pfam" id="PF03478"/>
    </source>
</evidence>
<gene>
    <name evidence="2" type="ORF">OsI_13737</name>
</gene>
<protein>
    <recommendedName>
        <fullName evidence="1">KIB1-4 beta-propeller domain-containing protein</fullName>
    </recommendedName>
</protein>
<name>A2XMI5_ORYSI</name>
<dbReference type="Gramene" id="BGIOSGA009720-TA">
    <property type="protein sequence ID" value="BGIOSGA009720-PA"/>
    <property type="gene ID" value="BGIOSGA009720"/>
</dbReference>
<dbReference type="Proteomes" id="UP000007015">
    <property type="component" value="Chromosome 3"/>
</dbReference>
<dbReference type="PANTHER" id="PTHR33127:SF4">
    <property type="entry name" value="OS03G0779600 PROTEIN"/>
    <property type="match status" value="1"/>
</dbReference>